<dbReference type="AlphaFoldDB" id="A0A2L2TDF3"/>
<evidence type="ECO:0000313" key="2">
    <source>
        <dbReference type="Proteomes" id="UP000245910"/>
    </source>
</evidence>
<accession>A0A2L2TDF3</accession>
<name>A0A2L2TDF3_9HYPO</name>
<organism evidence="1 2">
    <name type="scientific">Fusarium venenatum</name>
    <dbReference type="NCBI Taxonomy" id="56646"/>
    <lineage>
        <taxon>Eukaryota</taxon>
        <taxon>Fungi</taxon>
        <taxon>Dikarya</taxon>
        <taxon>Ascomycota</taxon>
        <taxon>Pezizomycotina</taxon>
        <taxon>Sordariomycetes</taxon>
        <taxon>Hypocreomycetidae</taxon>
        <taxon>Hypocreales</taxon>
        <taxon>Nectriaceae</taxon>
        <taxon>Fusarium</taxon>
    </lineage>
</organism>
<dbReference type="Proteomes" id="UP000245910">
    <property type="component" value="Chromosome III"/>
</dbReference>
<evidence type="ECO:0000313" key="1">
    <source>
        <dbReference type="EMBL" id="CEI69014.1"/>
    </source>
</evidence>
<proteinExistence type="predicted"/>
<protein>
    <submittedName>
        <fullName evidence="1">Uncharacterized protein</fullName>
    </submittedName>
</protein>
<sequence length="96" mass="10851">MWSLLSNVSEKRVCIGNTKRQRQGMMLQVRVDMIGRIGTVRLKDRTSSRGLAWTWLRGLLPAAGAKSMGYYAMGITRSKGDQKSIKDRDKARRGHV</sequence>
<reference evidence="2" key="1">
    <citation type="submission" date="2014-10" db="EMBL/GenBank/DDBJ databases">
        <authorList>
            <person name="King R."/>
        </authorList>
    </citation>
    <scope>NUCLEOTIDE SEQUENCE [LARGE SCALE GENOMIC DNA]</scope>
    <source>
        <strain evidence="2">A3/5</strain>
    </source>
</reference>
<keyword evidence="2" id="KW-1185">Reference proteome</keyword>
<dbReference type="EMBL" id="LN649231">
    <property type="protein sequence ID" value="CEI69014.1"/>
    <property type="molecule type" value="Genomic_DNA"/>
</dbReference>